<gene>
    <name evidence="2" type="ORF">GSI_08119</name>
</gene>
<reference evidence="2 3" key="1">
    <citation type="journal article" date="2015" name="Sci. Rep.">
        <title>Chromosome-level genome map provides insights into diverse defense mechanisms in the medicinal fungus Ganoderma sinense.</title>
        <authorList>
            <person name="Zhu Y."/>
            <person name="Xu J."/>
            <person name="Sun C."/>
            <person name="Zhou S."/>
            <person name="Xu H."/>
            <person name="Nelson D.R."/>
            <person name="Qian J."/>
            <person name="Song J."/>
            <person name="Luo H."/>
            <person name="Xiang L."/>
            <person name="Li Y."/>
            <person name="Xu Z."/>
            <person name="Ji A."/>
            <person name="Wang L."/>
            <person name="Lu S."/>
            <person name="Hayward A."/>
            <person name="Sun W."/>
            <person name="Li X."/>
            <person name="Schwartz D.C."/>
            <person name="Wang Y."/>
            <person name="Chen S."/>
        </authorList>
    </citation>
    <scope>NUCLEOTIDE SEQUENCE [LARGE SCALE GENOMIC DNA]</scope>
    <source>
        <strain evidence="2 3">ZZ0214-1</strain>
    </source>
</reference>
<evidence type="ECO:0000313" key="3">
    <source>
        <dbReference type="Proteomes" id="UP000230002"/>
    </source>
</evidence>
<name>A0A2G8S7E1_9APHY</name>
<keyword evidence="3" id="KW-1185">Reference proteome</keyword>
<evidence type="ECO:0000313" key="2">
    <source>
        <dbReference type="EMBL" id="PIL29681.1"/>
    </source>
</evidence>
<dbReference type="OrthoDB" id="2986010at2759"/>
<organism evidence="2 3">
    <name type="scientific">Ganoderma sinense ZZ0214-1</name>
    <dbReference type="NCBI Taxonomy" id="1077348"/>
    <lineage>
        <taxon>Eukaryota</taxon>
        <taxon>Fungi</taxon>
        <taxon>Dikarya</taxon>
        <taxon>Basidiomycota</taxon>
        <taxon>Agaricomycotina</taxon>
        <taxon>Agaricomycetes</taxon>
        <taxon>Polyporales</taxon>
        <taxon>Polyporaceae</taxon>
        <taxon>Ganoderma</taxon>
    </lineage>
</organism>
<feature type="region of interest" description="Disordered" evidence="1">
    <location>
        <begin position="19"/>
        <end position="40"/>
    </location>
</feature>
<evidence type="ECO:0000256" key="1">
    <source>
        <dbReference type="SAM" id="MobiDB-lite"/>
    </source>
</evidence>
<accession>A0A2G8S7E1</accession>
<dbReference type="AlphaFoldDB" id="A0A2G8S7E1"/>
<sequence length="162" mass="18189">MSDEQHFATDRPVTVVAIPQGTPSPVTPFPPPPAIDSPRGRAVRLRRPDSVASMIGQWPVPHVMVYYRELKIAWGREAIAQMTKQDFMPWLFVSFVWMPPEPGVPFDNAHYDCSPFARNAALFATFYHTVGKDDCGPVMLGSLGWSEMIQNVARIELVYNEA</sequence>
<dbReference type="Proteomes" id="UP000230002">
    <property type="component" value="Unassembled WGS sequence"/>
</dbReference>
<protein>
    <submittedName>
        <fullName evidence="2">Uncharacterized protein</fullName>
    </submittedName>
</protein>
<feature type="compositionally biased region" description="Pro residues" evidence="1">
    <location>
        <begin position="25"/>
        <end position="35"/>
    </location>
</feature>
<proteinExistence type="predicted"/>
<comment type="caution">
    <text evidence="2">The sequence shown here is derived from an EMBL/GenBank/DDBJ whole genome shotgun (WGS) entry which is preliminary data.</text>
</comment>
<dbReference type="EMBL" id="AYKW01000019">
    <property type="protein sequence ID" value="PIL29681.1"/>
    <property type="molecule type" value="Genomic_DNA"/>
</dbReference>